<dbReference type="AlphaFoldDB" id="A0A9P2L9E1"/>
<accession>A0A9P2L9E1</accession>
<protein>
    <submittedName>
        <fullName evidence="2">Uncharacterized protein</fullName>
    </submittedName>
</protein>
<dbReference type="NCBIfam" id="NF041373">
    <property type="entry name" value="HGG_STG"/>
    <property type="match status" value="1"/>
</dbReference>
<reference evidence="2" key="1">
    <citation type="submission" date="2020-12" db="EMBL/GenBank/DDBJ databases">
        <authorList>
            <consortium name="Clinical and Environmental Microbiology Branch: Whole genome sequencing antimicrobial resistance pathogens in the healthcare setting"/>
        </authorList>
    </citation>
    <scope>NUCLEOTIDE SEQUENCE</scope>
    <source>
        <strain evidence="2">2018HL-00813</strain>
    </source>
</reference>
<dbReference type="InterPro" id="IPR047675">
    <property type="entry name" value="Putative_zinc-bd"/>
</dbReference>
<evidence type="ECO:0000313" key="2">
    <source>
        <dbReference type="EMBL" id="EGY2378207.1"/>
    </source>
</evidence>
<feature type="region of interest" description="Disordered" evidence="1">
    <location>
        <begin position="1"/>
        <end position="20"/>
    </location>
</feature>
<dbReference type="EMBL" id="AAYLMQ010000033">
    <property type="protein sequence ID" value="EGY2378207.1"/>
    <property type="molecule type" value="Genomic_DNA"/>
</dbReference>
<feature type="compositionally biased region" description="Acidic residues" evidence="1">
    <location>
        <begin position="197"/>
        <end position="211"/>
    </location>
</feature>
<evidence type="ECO:0000256" key="1">
    <source>
        <dbReference type="SAM" id="MobiDB-lite"/>
    </source>
</evidence>
<feature type="compositionally biased region" description="Basic residues" evidence="1">
    <location>
        <begin position="1"/>
        <end position="11"/>
    </location>
</feature>
<dbReference type="RefSeq" id="WP_000037012.1">
    <property type="nucleotide sequence ID" value="NZ_CACSGU010000031.1"/>
</dbReference>
<name>A0A9P2L9E1_ACIBA</name>
<sequence length="222" mass="25384">MSKKCGAKTRSGKPCQHPAGYRTDHVGTGKCYLHGGASKGAPKGNKNALKHGIYSRLFTNQQIDEAKEMQGSVETELAIARIQLFNLLQWHKNTNDAPVIDRIEEKTIVTEGKEGGFIQNMEKSAEECDEYYDPDGDEDLVKEKESEIFERKRIYQRRDFNNEFTRLTALIARLEQQLLLMRKTQAEIKVIEAGEKPDEDERNMSDEELDSEIQELIEGFEI</sequence>
<proteinExistence type="predicted"/>
<comment type="caution">
    <text evidence="2">The sequence shown here is derived from an EMBL/GenBank/DDBJ whole genome shotgun (WGS) entry which is preliminary data.</text>
</comment>
<organism evidence="2">
    <name type="scientific">Acinetobacter baumannii</name>
    <dbReference type="NCBI Taxonomy" id="470"/>
    <lineage>
        <taxon>Bacteria</taxon>
        <taxon>Pseudomonadati</taxon>
        <taxon>Pseudomonadota</taxon>
        <taxon>Gammaproteobacteria</taxon>
        <taxon>Moraxellales</taxon>
        <taxon>Moraxellaceae</taxon>
        <taxon>Acinetobacter</taxon>
        <taxon>Acinetobacter calcoaceticus/baumannii complex</taxon>
    </lineage>
</organism>
<feature type="region of interest" description="Disordered" evidence="1">
    <location>
        <begin position="192"/>
        <end position="211"/>
    </location>
</feature>
<gene>
    <name evidence="2" type="ORF">JHZ39_002611</name>
</gene>